<dbReference type="InterPro" id="IPR015943">
    <property type="entry name" value="WD40/YVTN_repeat-like_dom_sf"/>
</dbReference>
<dbReference type="Pfam" id="PF13561">
    <property type="entry name" value="adh_short_C2"/>
    <property type="match status" value="1"/>
</dbReference>
<evidence type="ECO:0000256" key="4">
    <source>
        <dbReference type="ARBA" id="ARBA00046343"/>
    </source>
</evidence>
<dbReference type="PRINTS" id="PR00081">
    <property type="entry name" value="GDHRDH"/>
</dbReference>
<evidence type="ECO:0000256" key="3">
    <source>
        <dbReference type="ARBA" id="ARBA00022857"/>
    </source>
</evidence>
<comment type="similarity">
    <text evidence="4">Belongs to the THOC3 family.</text>
</comment>
<dbReference type="InterPro" id="IPR020904">
    <property type="entry name" value="Sc_DH/Rdtase_CS"/>
</dbReference>
<dbReference type="SUPFAM" id="SSF50978">
    <property type="entry name" value="WD40 repeat-like"/>
    <property type="match status" value="1"/>
</dbReference>
<dbReference type="OrthoDB" id="340259at2759"/>
<dbReference type="Pfam" id="PF00106">
    <property type="entry name" value="adh_short"/>
    <property type="match status" value="1"/>
</dbReference>
<evidence type="ECO:0000313" key="6">
    <source>
        <dbReference type="EMBL" id="KAF2120416.1"/>
    </source>
</evidence>
<protein>
    <submittedName>
        <fullName evidence="6">WD40-repeat-containing domain protein</fullName>
    </submittedName>
</protein>
<dbReference type="SUPFAM" id="SSF51735">
    <property type="entry name" value="NAD(P)-binding Rossmann-fold domains"/>
    <property type="match status" value="1"/>
</dbReference>
<name>A0A6A5ZMN3_9PLEO</name>
<keyword evidence="1 5" id="KW-0853">WD repeat</keyword>
<evidence type="ECO:0000256" key="5">
    <source>
        <dbReference type="PROSITE-ProRule" id="PRU00221"/>
    </source>
</evidence>
<dbReference type="InterPro" id="IPR040132">
    <property type="entry name" value="Tex1/THOC3"/>
</dbReference>
<sequence>MPPPARARPLAKESFSKTFGKFKTSVYTDNLRPAAPVPQGHFIRTLSWNQPGTLIATGAADRTLRIWNPEKPNVKNSTELKGHSGSIEKVAFHPGTEHELATCSADGMLRFWDVRSNKASVGEVKVGDGPFTLAWKPDSGTEIVVGRKDNTLVAVDRTNLKISNEYRQSVQTNQCVFDWSGKHLYLTQGDGSIKIVRYPDFTPVLTLSAHTSSCYAAAFSPSGEYLAVGGGDALLSLWNAQYWALATTFNIADGPIKSVDFSFDGTYICAGSEEDKKLNIAHVESGEVVHTVDVGVQATQVAWHPCRWVLAYSAESQGLKIAGKSQSGISRQHCDYDWRLATGSKPDQKLPKMDITAPLNPASLFSAKGLVVVITGGGSGLGLAIASALYQNGAAKVYLLGRRQNVLEDAIKTLESSASAPKTSSKVLSAISADVTSTESVAAAVAQITKEAVYVDILINNAGVTGPNNAKALYNAGSIEELKDVMLQDWEGWGSTFAINTQAVVGVSAAFLPLLEAANKRRGWETGKVTGNGNPRKQDTAVLEKLGLDKDDDRLAHIITVASVASFMRYCTAGLAYNATKAGAMHISKMLSTILSEWGIRTNVVCPGPYPSEMTVGRDPKFGTSEIPQGRMGNANDISALMLFLVGKGGAYINGTTQLTDGGRVGVWPSTY</sequence>
<evidence type="ECO:0000313" key="7">
    <source>
        <dbReference type="Proteomes" id="UP000799770"/>
    </source>
</evidence>
<dbReference type="Proteomes" id="UP000799770">
    <property type="component" value="Unassembled WGS sequence"/>
</dbReference>
<reference evidence="6" key="1">
    <citation type="journal article" date="2020" name="Stud. Mycol.">
        <title>101 Dothideomycetes genomes: a test case for predicting lifestyles and emergence of pathogens.</title>
        <authorList>
            <person name="Haridas S."/>
            <person name="Albert R."/>
            <person name="Binder M."/>
            <person name="Bloem J."/>
            <person name="Labutti K."/>
            <person name="Salamov A."/>
            <person name="Andreopoulos B."/>
            <person name="Baker S."/>
            <person name="Barry K."/>
            <person name="Bills G."/>
            <person name="Bluhm B."/>
            <person name="Cannon C."/>
            <person name="Castanera R."/>
            <person name="Culley D."/>
            <person name="Daum C."/>
            <person name="Ezra D."/>
            <person name="Gonzalez J."/>
            <person name="Henrissat B."/>
            <person name="Kuo A."/>
            <person name="Liang C."/>
            <person name="Lipzen A."/>
            <person name="Lutzoni F."/>
            <person name="Magnuson J."/>
            <person name="Mondo S."/>
            <person name="Nolan M."/>
            <person name="Ohm R."/>
            <person name="Pangilinan J."/>
            <person name="Park H.-J."/>
            <person name="Ramirez L."/>
            <person name="Alfaro M."/>
            <person name="Sun H."/>
            <person name="Tritt A."/>
            <person name="Yoshinaga Y."/>
            <person name="Zwiers L.-H."/>
            <person name="Turgeon B."/>
            <person name="Goodwin S."/>
            <person name="Spatafora J."/>
            <person name="Crous P."/>
            <person name="Grigoriev I."/>
        </authorList>
    </citation>
    <scope>NUCLEOTIDE SEQUENCE</scope>
    <source>
        <strain evidence="6">CBS 627.86</strain>
    </source>
</reference>
<dbReference type="InterPro" id="IPR019775">
    <property type="entry name" value="WD40_repeat_CS"/>
</dbReference>
<evidence type="ECO:0000256" key="1">
    <source>
        <dbReference type="ARBA" id="ARBA00022574"/>
    </source>
</evidence>
<dbReference type="PROSITE" id="PS50082">
    <property type="entry name" value="WD_REPEATS_2"/>
    <property type="match status" value="3"/>
</dbReference>
<dbReference type="InterPro" id="IPR036322">
    <property type="entry name" value="WD40_repeat_dom_sf"/>
</dbReference>
<dbReference type="InterPro" id="IPR002347">
    <property type="entry name" value="SDR_fam"/>
</dbReference>
<keyword evidence="3" id="KW-0521">NADP</keyword>
<dbReference type="SMART" id="SM00320">
    <property type="entry name" value="WD40"/>
    <property type="match status" value="5"/>
</dbReference>
<feature type="repeat" description="WD" evidence="5">
    <location>
        <begin position="80"/>
        <end position="122"/>
    </location>
</feature>
<dbReference type="Gene3D" id="2.130.10.10">
    <property type="entry name" value="YVTN repeat-like/Quinoprotein amine dehydrogenase"/>
    <property type="match status" value="2"/>
</dbReference>
<dbReference type="InterPro" id="IPR036291">
    <property type="entry name" value="NAD(P)-bd_dom_sf"/>
</dbReference>
<dbReference type="CDD" id="cd05233">
    <property type="entry name" value="SDR_c"/>
    <property type="match status" value="1"/>
</dbReference>
<dbReference type="PANTHER" id="PTHR22839">
    <property type="entry name" value="THO COMPLEX SUBUNIT 3 THO3"/>
    <property type="match status" value="1"/>
</dbReference>
<dbReference type="PROSITE" id="PS00678">
    <property type="entry name" value="WD_REPEATS_1"/>
    <property type="match status" value="1"/>
</dbReference>
<evidence type="ECO:0000256" key="2">
    <source>
        <dbReference type="ARBA" id="ARBA00022737"/>
    </source>
</evidence>
<proteinExistence type="inferred from homology"/>
<gene>
    <name evidence="6" type="ORF">BDV96DRAFT_538539</name>
</gene>
<dbReference type="PANTHER" id="PTHR22839:SF0">
    <property type="entry name" value="THO COMPLEX SUBUNIT 3"/>
    <property type="match status" value="1"/>
</dbReference>
<dbReference type="PROSITE" id="PS00061">
    <property type="entry name" value="ADH_SHORT"/>
    <property type="match status" value="1"/>
</dbReference>
<dbReference type="EMBL" id="ML977313">
    <property type="protein sequence ID" value="KAF2120416.1"/>
    <property type="molecule type" value="Genomic_DNA"/>
</dbReference>
<dbReference type="Pfam" id="PF00400">
    <property type="entry name" value="WD40"/>
    <property type="match status" value="4"/>
</dbReference>
<feature type="repeat" description="WD" evidence="5">
    <location>
        <begin position="207"/>
        <end position="239"/>
    </location>
</feature>
<keyword evidence="2" id="KW-0677">Repeat</keyword>
<dbReference type="AlphaFoldDB" id="A0A6A5ZMN3"/>
<keyword evidence="7" id="KW-1185">Reference proteome</keyword>
<accession>A0A6A5ZMN3</accession>
<dbReference type="GO" id="GO:0006406">
    <property type="term" value="P:mRNA export from nucleus"/>
    <property type="evidence" value="ECO:0007669"/>
    <property type="project" value="InterPro"/>
</dbReference>
<feature type="repeat" description="WD" evidence="5">
    <location>
        <begin position="43"/>
        <end position="77"/>
    </location>
</feature>
<dbReference type="GO" id="GO:0000445">
    <property type="term" value="C:THO complex part of transcription export complex"/>
    <property type="evidence" value="ECO:0007669"/>
    <property type="project" value="TreeGrafter"/>
</dbReference>
<dbReference type="Gene3D" id="3.40.50.720">
    <property type="entry name" value="NAD(P)-binding Rossmann-like Domain"/>
    <property type="match status" value="1"/>
</dbReference>
<dbReference type="InterPro" id="IPR001680">
    <property type="entry name" value="WD40_rpt"/>
</dbReference>
<organism evidence="6 7">
    <name type="scientific">Lophiotrema nucula</name>
    <dbReference type="NCBI Taxonomy" id="690887"/>
    <lineage>
        <taxon>Eukaryota</taxon>
        <taxon>Fungi</taxon>
        <taxon>Dikarya</taxon>
        <taxon>Ascomycota</taxon>
        <taxon>Pezizomycotina</taxon>
        <taxon>Dothideomycetes</taxon>
        <taxon>Pleosporomycetidae</taxon>
        <taxon>Pleosporales</taxon>
        <taxon>Lophiotremataceae</taxon>
        <taxon>Lophiotrema</taxon>
    </lineage>
</organism>
<dbReference type="PROSITE" id="PS50294">
    <property type="entry name" value="WD_REPEATS_REGION"/>
    <property type="match status" value="2"/>
</dbReference>